<feature type="region of interest" description="Disordered" evidence="4">
    <location>
        <begin position="66"/>
        <end position="102"/>
    </location>
</feature>
<gene>
    <name evidence="7" type="ORF">CHYS00102_LOCUS2987</name>
</gene>
<keyword evidence="5" id="KW-0732">Signal</keyword>
<dbReference type="EMBL" id="HBFR01004330">
    <property type="protein sequence ID" value="CAD8875810.1"/>
    <property type="molecule type" value="Transcribed_RNA"/>
</dbReference>
<evidence type="ECO:0000313" key="7">
    <source>
        <dbReference type="EMBL" id="CAD8875810.1"/>
    </source>
</evidence>
<protein>
    <recommendedName>
        <fullName evidence="6">Vacuolar protein 14 C-terminal Fig4-binding domain-containing protein</fullName>
    </recommendedName>
</protein>
<feature type="compositionally biased region" description="Acidic residues" evidence="4">
    <location>
        <begin position="611"/>
        <end position="620"/>
    </location>
</feature>
<feature type="compositionally biased region" description="Acidic residues" evidence="4">
    <location>
        <begin position="497"/>
        <end position="511"/>
    </location>
</feature>
<feature type="compositionally biased region" description="Low complexity" evidence="4">
    <location>
        <begin position="70"/>
        <end position="84"/>
    </location>
</feature>
<evidence type="ECO:0000256" key="2">
    <source>
        <dbReference type="ARBA" id="ARBA00022737"/>
    </source>
</evidence>
<dbReference type="Pfam" id="PF11916">
    <property type="entry name" value="Vac14_Fig4_bd"/>
    <property type="match status" value="1"/>
</dbReference>
<keyword evidence="2" id="KW-0677">Repeat</keyword>
<feature type="region of interest" description="Disordered" evidence="4">
    <location>
        <begin position="483"/>
        <end position="543"/>
    </location>
</feature>
<sequence>MMSRLCALQWIVVLYENVVPDELKAEYAREFITPLINQLVYQPPAIIVFKSFEVLAKITIGPPVPPDPAGTSPLPSLLPSPTGTHHSAQPPPQPQPPPPPPPVDANAFFALDILDSSRRAFQSRDRTVFSTIIKLHSFHHGLLPDLSKVIEFMCTLQPPEFVYLSFALELDAFVRRSIVKSAGGRTRGAATQGKCDDRGGDTSVATGSDGNSNNEVKHSLARDLDFVSSFVQQMNHVLLTARETSDLRNVLRDCIGPRGQDLDERKVQLFHILLNAFSHNLVAMLSLCLWAGAFETGSIFLHRINPLDINLMLYLEIDQLIELLERPLFRHLHLRMFEDDETTNNEGSGLMLFWTLQRLLMILPQSTGYSVLKNRMVSVARYRQSGCKTTRKQFPPNKMTGTFVQRIEEVRKLHCEAKWGKLRSESLEQVTLLKVDVDVKAGRRGWVGYMDEADENRNKLRYKQERESMKLRRANRVGASKDEFPVTYSGLDAPLPSDDEPDPVISDDEDGPSFVGDGDGSVSSSSTGGPLRHPDDVLPKDQLKNFKKLARKGFIHEASKTMLPLDVADGSGSSIGEADGLQRGSEMAQTSPDGQPKTPVDGPGKWKDFWINDDNEDGDD</sequence>
<evidence type="ECO:0000259" key="6">
    <source>
        <dbReference type="Pfam" id="PF11916"/>
    </source>
</evidence>
<feature type="signal peptide" evidence="5">
    <location>
        <begin position="1"/>
        <end position="20"/>
    </location>
</feature>
<dbReference type="PANTHER" id="PTHR16023">
    <property type="entry name" value="TAX1 BINDING PROTEIN-RELATED"/>
    <property type="match status" value="1"/>
</dbReference>
<feature type="compositionally biased region" description="Pro residues" evidence="4">
    <location>
        <begin position="89"/>
        <end position="102"/>
    </location>
</feature>
<feature type="compositionally biased region" description="Basic and acidic residues" evidence="4">
    <location>
        <begin position="532"/>
        <end position="543"/>
    </location>
</feature>
<organism evidence="7">
    <name type="scientific">Corethron hystrix</name>
    <dbReference type="NCBI Taxonomy" id="216773"/>
    <lineage>
        <taxon>Eukaryota</taxon>
        <taxon>Sar</taxon>
        <taxon>Stramenopiles</taxon>
        <taxon>Ochrophyta</taxon>
        <taxon>Bacillariophyta</taxon>
        <taxon>Coscinodiscophyceae</taxon>
        <taxon>Corethrophycidae</taxon>
        <taxon>Corethrales</taxon>
        <taxon>Corethraceae</taxon>
        <taxon>Corethron</taxon>
    </lineage>
</organism>
<reference evidence="7" key="1">
    <citation type="submission" date="2021-01" db="EMBL/GenBank/DDBJ databases">
        <authorList>
            <person name="Corre E."/>
            <person name="Pelletier E."/>
            <person name="Niang G."/>
            <person name="Scheremetjew M."/>
            <person name="Finn R."/>
            <person name="Kale V."/>
            <person name="Holt S."/>
            <person name="Cochrane G."/>
            <person name="Meng A."/>
            <person name="Brown T."/>
            <person name="Cohen L."/>
        </authorList>
    </citation>
    <scope>NUCLEOTIDE SEQUENCE</scope>
    <source>
        <strain evidence="7">308</strain>
    </source>
</reference>
<keyword evidence="3" id="KW-0472">Membrane</keyword>
<comment type="subcellular location">
    <subcellularLocation>
        <location evidence="1">Endomembrane system</location>
    </subcellularLocation>
</comment>
<dbReference type="InterPro" id="IPR021841">
    <property type="entry name" value="VAC14_Fig4p-bd"/>
</dbReference>
<dbReference type="PANTHER" id="PTHR16023:SF0">
    <property type="entry name" value="PROTEIN VAC14 HOMOLOG"/>
    <property type="match status" value="1"/>
</dbReference>
<dbReference type="AlphaFoldDB" id="A0A7S1B5Y5"/>
<feature type="domain" description="Vacuolar protein 14 C-terminal Fig4-binding" evidence="6">
    <location>
        <begin position="221"/>
        <end position="378"/>
    </location>
</feature>
<evidence type="ECO:0000256" key="3">
    <source>
        <dbReference type="ARBA" id="ARBA00023136"/>
    </source>
</evidence>
<dbReference type="GO" id="GO:0006661">
    <property type="term" value="P:phosphatidylinositol biosynthetic process"/>
    <property type="evidence" value="ECO:0007669"/>
    <property type="project" value="InterPro"/>
</dbReference>
<name>A0A7S1B5Y5_9STRA</name>
<feature type="chain" id="PRO_5031103243" description="Vacuolar protein 14 C-terminal Fig4-binding domain-containing protein" evidence="5">
    <location>
        <begin position="21"/>
        <end position="620"/>
    </location>
</feature>
<evidence type="ECO:0000256" key="5">
    <source>
        <dbReference type="SAM" id="SignalP"/>
    </source>
</evidence>
<dbReference type="GO" id="GO:0010008">
    <property type="term" value="C:endosome membrane"/>
    <property type="evidence" value="ECO:0007669"/>
    <property type="project" value="TreeGrafter"/>
</dbReference>
<feature type="compositionally biased region" description="Polar residues" evidence="4">
    <location>
        <begin position="203"/>
        <end position="214"/>
    </location>
</feature>
<proteinExistence type="predicted"/>
<evidence type="ECO:0000256" key="1">
    <source>
        <dbReference type="ARBA" id="ARBA00004308"/>
    </source>
</evidence>
<accession>A0A7S1B5Y5</accession>
<feature type="region of interest" description="Disordered" evidence="4">
    <location>
        <begin position="185"/>
        <end position="215"/>
    </location>
</feature>
<dbReference type="InterPro" id="IPR026825">
    <property type="entry name" value="Vac14"/>
</dbReference>
<feature type="compositionally biased region" description="Low complexity" evidence="4">
    <location>
        <begin position="512"/>
        <end position="530"/>
    </location>
</feature>
<dbReference type="GO" id="GO:0070772">
    <property type="term" value="C:PAS complex"/>
    <property type="evidence" value="ECO:0007669"/>
    <property type="project" value="InterPro"/>
</dbReference>
<evidence type="ECO:0000256" key="4">
    <source>
        <dbReference type="SAM" id="MobiDB-lite"/>
    </source>
</evidence>
<feature type="region of interest" description="Disordered" evidence="4">
    <location>
        <begin position="559"/>
        <end position="620"/>
    </location>
</feature>